<dbReference type="AlphaFoldDB" id="A0AAW5E3Q3"/>
<keyword evidence="1" id="KW-0472">Membrane</keyword>
<sequence>MGNELSLLAILSSIIMMTGIMVQSFLVIFVGLLFLLFIYVNRFYLNRVGEHISVEINKETIKLFKGENDDFSITFSQNGVIPLFNAQVRITIDSMIEFENERQILETEQIELHLPLSLMGRQSVTTRLPFYARKRGVVKIRTLEVRIPHLFGFGEVYLQYTKPLLFETIIFSSPVVVGGIEKIIPKNQGEYPIKSSYFEDLNAIVGARQYVSTDPFNRVHWKASARTNELQTKMFDKTAQFSWTIMINVRERNLEDYLSGLTYLLEYATLKNIPFEVFVNIRKAGKSPFVHQALGTGKEHLARALELIARLSKHSITVPFHFMIHAAGRQHVLSPFVILSGDIDQNEHLLLKQFAQKGIDSFKILENDHNIYLIKTSQYEREVNSHAI</sequence>
<dbReference type="Proteomes" id="UP001431131">
    <property type="component" value="Unassembled WGS sequence"/>
</dbReference>
<name>A0AAW5E3Q3_9BACI</name>
<dbReference type="PANTHER" id="PTHR34351">
    <property type="entry name" value="SLR1927 PROTEIN-RELATED"/>
    <property type="match status" value="1"/>
</dbReference>
<evidence type="ECO:0000313" key="3">
    <source>
        <dbReference type="Proteomes" id="UP001431131"/>
    </source>
</evidence>
<organism evidence="2 3">
    <name type="scientific">Fredinandcohnia quinoae</name>
    <dbReference type="NCBI Taxonomy" id="2918902"/>
    <lineage>
        <taxon>Bacteria</taxon>
        <taxon>Bacillati</taxon>
        <taxon>Bacillota</taxon>
        <taxon>Bacilli</taxon>
        <taxon>Bacillales</taxon>
        <taxon>Bacillaceae</taxon>
        <taxon>Fredinandcohnia</taxon>
    </lineage>
</organism>
<keyword evidence="1" id="KW-1133">Transmembrane helix</keyword>
<keyword evidence="3" id="KW-1185">Reference proteome</keyword>
<proteinExistence type="predicted"/>
<reference evidence="2" key="1">
    <citation type="submission" date="2022-02" db="EMBL/GenBank/DDBJ databases">
        <title>Fredinandcohnia quinoae sp. nov. isolated from Chenopodium quinoa seeds.</title>
        <authorList>
            <person name="Saati-Santamaria Z."/>
            <person name="Flores-Felix J.D."/>
            <person name="Igual J.M."/>
            <person name="Velazquez E."/>
            <person name="Garcia-Fraile P."/>
            <person name="Martinez-Molina E."/>
        </authorList>
    </citation>
    <scope>NUCLEOTIDE SEQUENCE</scope>
    <source>
        <strain evidence="2">SECRCQ15</strain>
    </source>
</reference>
<feature type="transmembrane region" description="Helical" evidence="1">
    <location>
        <begin position="6"/>
        <end position="39"/>
    </location>
</feature>
<evidence type="ECO:0000313" key="2">
    <source>
        <dbReference type="EMBL" id="MCH1623981.1"/>
    </source>
</evidence>
<evidence type="ECO:0000256" key="1">
    <source>
        <dbReference type="SAM" id="Phobius"/>
    </source>
</evidence>
<accession>A0AAW5E3Q3</accession>
<gene>
    <name evidence="2" type="ORF">MJG50_01470</name>
</gene>
<protein>
    <submittedName>
        <fullName evidence="2">DUF58 domain-containing protein</fullName>
    </submittedName>
</protein>
<dbReference type="EMBL" id="JAKTTI010000001">
    <property type="protein sequence ID" value="MCH1623981.1"/>
    <property type="molecule type" value="Genomic_DNA"/>
</dbReference>
<dbReference type="PANTHER" id="PTHR34351:SF2">
    <property type="entry name" value="DUF58 DOMAIN-CONTAINING PROTEIN"/>
    <property type="match status" value="1"/>
</dbReference>
<keyword evidence="1" id="KW-0812">Transmembrane</keyword>
<comment type="caution">
    <text evidence="2">The sequence shown here is derived from an EMBL/GenBank/DDBJ whole genome shotgun (WGS) entry which is preliminary data.</text>
</comment>